<dbReference type="AlphaFoldDB" id="A0A1V4K5K0"/>
<comment type="caution">
    <text evidence="2">The sequence shown here is derived from an EMBL/GenBank/DDBJ whole genome shotgun (WGS) entry which is preliminary data.</text>
</comment>
<protein>
    <submittedName>
        <fullName evidence="2">Uncharacterized protein</fullName>
    </submittedName>
</protein>
<gene>
    <name evidence="2" type="ORF">AV530_002222</name>
</gene>
<dbReference type="Proteomes" id="UP000190648">
    <property type="component" value="Unassembled WGS sequence"/>
</dbReference>
<evidence type="ECO:0000256" key="1">
    <source>
        <dbReference type="SAM" id="MobiDB-lite"/>
    </source>
</evidence>
<organism evidence="2 3">
    <name type="scientific">Patagioenas fasciata monilis</name>
    <dbReference type="NCBI Taxonomy" id="372326"/>
    <lineage>
        <taxon>Eukaryota</taxon>
        <taxon>Metazoa</taxon>
        <taxon>Chordata</taxon>
        <taxon>Craniata</taxon>
        <taxon>Vertebrata</taxon>
        <taxon>Euteleostomi</taxon>
        <taxon>Archelosauria</taxon>
        <taxon>Archosauria</taxon>
        <taxon>Dinosauria</taxon>
        <taxon>Saurischia</taxon>
        <taxon>Theropoda</taxon>
        <taxon>Coelurosauria</taxon>
        <taxon>Aves</taxon>
        <taxon>Neognathae</taxon>
        <taxon>Neoaves</taxon>
        <taxon>Columbimorphae</taxon>
        <taxon>Columbiformes</taxon>
        <taxon>Columbidae</taxon>
        <taxon>Patagioenas</taxon>
    </lineage>
</organism>
<accession>A0A1V4K5K0</accession>
<evidence type="ECO:0000313" key="3">
    <source>
        <dbReference type="Proteomes" id="UP000190648"/>
    </source>
</evidence>
<proteinExistence type="predicted"/>
<name>A0A1V4K5K0_PATFA</name>
<evidence type="ECO:0000313" key="2">
    <source>
        <dbReference type="EMBL" id="OPJ79738.1"/>
    </source>
</evidence>
<sequence length="105" mass="12017">MVGGSGSIFTPVEEDHSLCKVPREDHDVWTKKPEVWQVVLRAQLERRDDAGALRRRDHTMRRKAQLGSSHLTCSTKDPLQTQDLSSCSLYPSNVYLGEIYFLTRN</sequence>
<dbReference type="EMBL" id="LSYS01004331">
    <property type="protein sequence ID" value="OPJ79738.1"/>
    <property type="molecule type" value="Genomic_DNA"/>
</dbReference>
<keyword evidence="3" id="KW-1185">Reference proteome</keyword>
<reference evidence="2 3" key="1">
    <citation type="submission" date="2016-02" db="EMBL/GenBank/DDBJ databases">
        <title>Band-tailed pigeon sequencing and assembly.</title>
        <authorList>
            <person name="Soares A.E."/>
            <person name="Novak B.J."/>
            <person name="Rice E.S."/>
            <person name="O'Connell B."/>
            <person name="Chang D."/>
            <person name="Weber S."/>
            <person name="Shapiro B."/>
        </authorList>
    </citation>
    <scope>NUCLEOTIDE SEQUENCE [LARGE SCALE GENOMIC DNA]</scope>
    <source>
        <strain evidence="2">BTP2013</strain>
        <tissue evidence="2">Blood</tissue>
    </source>
</reference>
<feature type="compositionally biased region" description="Basic residues" evidence="1">
    <location>
        <begin position="55"/>
        <end position="64"/>
    </location>
</feature>
<feature type="region of interest" description="Disordered" evidence="1">
    <location>
        <begin position="51"/>
        <end position="72"/>
    </location>
</feature>